<evidence type="ECO:0000313" key="3">
    <source>
        <dbReference type="Proteomes" id="UP001056109"/>
    </source>
</evidence>
<evidence type="ECO:0000259" key="1">
    <source>
        <dbReference type="Pfam" id="PF08447"/>
    </source>
</evidence>
<gene>
    <name evidence="2" type="ORF">NG665_06825</name>
</gene>
<accession>A0ABY5AFZ0</accession>
<dbReference type="SUPFAM" id="SSF55785">
    <property type="entry name" value="PYP-like sensor domain (PAS domain)"/>
    <property type="match status" value="1"/>
</dbReference>
<dbReference type="InterPro" id="IPR013655">
    <property type="entry name" value="PAS_fold_3"/>
</dbReference>
<dbReference type="InterPro" id="IPR035965">
    <property type="entry name" value="PAS-like_dom_sf"/>
</dbReference>
<name>A0ABY5AFZ0_9ACTO</name>
<proteinExistence type="predicted"/>
<keyword evidence="3" id="KW-1185">Reference proteome</keyword>
<feature type="domain" description="PAS fold-3" evidence="1">
    <location>
        <begin position="32"/>
        <end position="101"/>
    </location>
</feature>
<protein>
    <submittedName>
        <fullName evidence="2">PAS domain-containing protein</fullName>
    </submittedName>
</protein>
<dbReference type="Pfam" id="PF08447">
    <property type="entry name" value="PAS_3"/>
    <property type="match status" value="1"/>
</dbReference>
<dbReference type="Gene3D" id="3.30.450.20">
    <property type="entry name" value="PAS domain"/>
    <property type="match status" value="1"/>
</dbReference>
<dbReference type="NCBIfam" id="TIGR00229">
    <property type="entry name" value="sensory_box"/>
    <property type="match status" value="1"/>
</dbReference>
<dbReference type="Proteomes" id="UP001056109">
    <property type="component" value="Chromosome"/>
</dbReference>
<dbReference type="CDD" id="cd00130">
    <property type="entry name" value="PAS"/>
    <property type="match status" value="1"/>
</dbReference>
<organism evidence="2 3">
    <name type="scientific">Arcanobacterium pinnipediorum</name>
    <dbReference type="NCBI Taxonomy" id="1503041"/>
    <lineage>
        <taxon>Bacteria</taxon>
        <taxon>Bacillati</taxon>
        <taxon>Actinomycetota</taxon>
        <taxon>Actinomycetes</taxon>
        <taxon>Actinomycetales</taxon>
        <taxon>Actinomycetaceae</taxon>
        <taxon>Arcanobacterium</taxon>
    </lineage>
</organism>
<evidence type="ECO:0000313" key="2">
    <source>
        <dbReference type="EMBL" id="USR79098.1"/>
    </source>
</evidence>
<reference evidence="2" key="1">
    <citation type="submission" date="2022-06" db="EMBL/GenBank/DDBJ databases">
        <title>Complete Genome Sequence of Arcanobacterium pinnipediorum strain DSM 28752 isolated from a harbour seal.</title>
        <authorList>
            <person name="Borowiak M."/>
            <person name="Kreitlow A."/>
            <person name="Alssahen M."/>
            <person name="Malorny B."/>
            <person name="Laemmler C."/>
            <person name="Prenger-Berninghoff E."/>
            <person name="Siebert U."/>
            <person name="Ploetz M."/>
            <person name="Abdulmawjood A."/>
        </authorList>
    </citation>
    <scope>NUCLEOTIDE SEQUENCE</scope>
    <source>
        <strain evidence="2">DSM 28752</strain>
    </source>
</reference>
<sequence length="450" mass="49456">MVQPTGSVHEVSVDELFFSTTDAKGIIDLSNSVFTRMSRYSRTELHGAPHNIIRHPDMPAAAFKVMWDTLQSGQPFAAYVRNLAADGSEYRVFATITPLRDGGFLSVRSRPMDQERYGAVAGIYDVVRRAEREYMAQGLNRREVAESGVGVLVQTLTSAGIESYESFQNGSLVSEVHLREQLTSGFPSRDGDGELPHVLDRAREIYELLDQWMSKQDVLAGLAHKITATLSQVSADMTYMNSAGEKFTNYGALRPELSSLTMPLTVWAQMQPIVNGYTDSLAQRLAKLNLNVSRTQFRIALSRLHIYMYGLFVAEIIDEAGDDSAQRLRALAMLGEALVDDVETLEQQAKTTAAYMAEVGSYVTSVVEALAIPRQLLGMWEATGVTGIDDEQSAELVSMVASAKKRGDESLQTLVDLAEQLSGITELASDSDNIQSNLRDICDVINSMTA</sequence>
<dbReference type="RefSeq" id="WP_252672973.1">
    <property type="nucleotide sequence ID" value="NZ_CP099547.1"/>
</dbReference>
<dbReference type="InterPro" id="IPR000014">
    <property type="entry name" value="PAS"/>
</dbReference>
<dbReference type="EMBL" id="CP099547">
    <property type="protein sequence ID" value="USR79098.1"/>
    <property type="molecule type" value="Genomic_DNA"/>
</dbReference>